<accession>A0A538T5G6</accession>
<comment type="caution">
    <text evidence="2">The sequence shown here is derived from an EMBL/GenBank/DDBJ whole genome shotgun (WGS) entry which is preliminary data.</text>
</comment>
<evidence type="ECO:0000256" key="1">
    <source>
        <dbReference type="SAM" id="SignalP"/>
    </source>
</evidence>
<evidence type="ECO:0000313" key="3">
    <source>
        <dbReference type="Proteomes" id="UP000317716"/>
    </source>
</evidence>
<gene>
    <name evidence="2" type="ORF">E6K72_02280</name>
</gene>
<protein>
    <recommendedName>
        <fullName evidence="4">T9SS type A sorting domain-containing protein</fullName>
    </recommendedName>
</protein>
<evidence type="ECO:0008006" key="4">
    <source>
        <dbReference type="Google" id="ProtNLM"/>
    </source>
</evidence>
<evidence type="ECO:0000313" key="2">
    <source>
        <dbReference type="EMBL" id="TMQ58714.1"/>
    </source>
</evidence>
<organism evidence="2 3">
    <name type="scientific">Eiseniibacteriota bacterium</name>
    <dbReference type="NCBI Taxonomy" id="2212470"/>
    <lineage>
        <taxon>Bacteria</taxon>
        <taxon>Candidatus Eiseniibacteriota</taxon>
    </lineage>
</organism>
<dbReference type="Proteomes" id="UP000317716">
    <property type="component" value="Unassembled WGS sequence"/>
</dbReference>
<dbReference type="EMBL" id="VBOS01000070">
    <property type="protein sequence ID" value="TMQ58714.1"/>
    <property type="molecule type" value="Genomic_DNA"/>
</dbReference>
<proteinExistence type="predicted"/>
<keyword evidence="1" id="KW-0732">Signal</keyword>
<dbReference type="AlphaFoldDB" id="A0A538T5G6"/>
<reference evidence="2 3" key="1">
    <citation type="journal article" date="2019" name="Nat. Microbiol.">
        <title>Mediterranean grassland soil C-N compound turnover is dependent on rainfall and depth, and is mediated by genomically divergent microorganisms.</title>
        <authorList>
            <person name="Diamond S."/>
            <person name="Andeer P.F."/>
            <person name="Li Z."/>
            <person name="Crits-Christoph A."/>
            <person name="Burstein D."/>
            <person name="Anantharaman K."/>
            <person name="Lane K.R."/>
            <person name="Thomas B.C."/>
            <person name="Pan C."/>
            <person name="Northen T.R."/>
            <person name="Banfield J.F."/>
        </authorList>
    </citation>
    <scope>NUCLEOTIDE SEQUENCE [LARGE SCALE GENOMIC DNA]</scope>
    <source>
        <strain evidence="2">WS_2</strain>
    </source>
</reference>
<feature type="signal peptide" evidence="1">
    <location>
        <begin position="1"/>
        <end position="23"/>
    </location>
</feature>
<feature type="chain" id="PRO_5021748999" description="T9SS type A sorting domain-containing protein" evidence="1">
    <location>
        <begin position="24"/>
        <end position="304"/>
    </location>
</feature>
<sequence>MTRLLPTLALPLLLVSSASPLSAQSINIDFGAGSIPADSYAAAGGAGRWNLIGVLPPYERAPLVDITGSPTAANIYMYGGTQLLQFDNPATSGDDGALMDDMLIGRNDPVDECLWIENLVNDDYEVLIYAMTPDDPARMCRVRVDDATPGPVNVGGAWPGAQRRGVTYERFVLHTTGGLIAFHSGLYGGYFQSGMNGVQIRPLSTTSVGSGLAPGAGIRILPNPSRGTESVEFALASGMPPGRLELFDTGGRLLWTKVLDEGGSQRWDGHDLGGRAVPSGVLLARWSDLANRSSQIVKRIVRLP</sequence>
<name>A0A538T5G6_UNCEI</name>